<feature type="compositionally biased region" description="Basic and acidic residues" evidence="1">
    <location>
        <begin position="558"/>
        <end position="579"/>
    </location>
</feature>
<reference evidence="3 4" key="1">
    <citation type="submission" date="2013-06" db="EMBL/GenBank/DDBJ databases">
        <authorList>
            <person name="Weinstock G."/>
            <person name="Sodergren E."/>
            <person name="Lobos E.A."/>
            <person name="Fulton L."/>
            <person name="Fulton R."/>
            <person name="Courtney L."/>
            <person name="Fronick C."/>
            <person name="O'Laughlin M."/>
            <person name="Godfrey J."/>
            <person name="Wilson R.M."/>
            <person name="Miner T."/>
            <person name="Farmer C."/>
            <person name="Delehaunty K."/>
            <person name="Cordes M."/>
            <person name="Minx P."/>
            <person name="Tomlinson C."/>
            <person name="Chen J."/>
            <person name="Wollam A."/>
            <person name="Pepin K.H."/>
            <person name="Bhonagiri V."/>
            <person name="Zhang X."/>
            <person name="Warren W."/>
            <person name="Mitreva M."/>
            <person name="Mardis E.R."/>
            <person name="Wilson R.K."/>
        </authorList>
    </citation>
    <scope>NUCLEOTIDE SEQUENCE [LARGE SCALE GENOMIC DNA]</scope>
    <source>
        <strain evidence="3 4">JCP8108</strain>
    </source>
</reference>
<accession>S4GMH7</accession>
<feature type="region of interest" description="Disordered" evidence="1">
    <location>
        <begin position="557"/>
        <end position="791"/>
    </location>
</feature>
<organism evidence="3 4">
    <name type="scientific">Gardnerella vaginalis JCP8108</name>
    <dbReference type="NCBI Taxonomy" id="1261066"/>
    <lineage>
        <taxon>Bacteria</taxon>
        <taxon>Bacillati</taxon>
        <taxon>Actinomycetota</taxon>
        <taxon>Actinomycetes</taxon>
        <taxon>Bifidobacteriales</taxon>
        <taxon>Bifidobacteriaceae</taxon>
        <taxon>Gardnerella</taxon>
    </lineage>
</organism>
<comment type="caution">
    <text evidence="3">The sequence shown here is derived from an EMBL/GenBank/DDBJ whole genome shotgun (WGS) entry which is preliminary data.</text>
</comment>
<keyword evidence="2" id="KW-1133">Transmembrane helix</keyword>
<proteinExistence type="predicted"/>
<keyword evidence="2" id="KW-0812">Transmembrane</keyword>
<protein>
    <submittedName>
        <fullName evidence="3">Actinobacterial surface-anchored protein</fullName>
    </submittedName>
</protein>
<feature type="compositionally biased region" description="Acidic residues" evidence="1">
    <location>
        <begin position="615"/>
        <end position="628"/>
    </location>
</feature>
<dbReference type="NCBIfam" id="TIGR03769">
    <property type="entry name" value="P_ac_wall_RPT"/>
    <property type="match status" value="1"/>
</dbReference>
<sequence>MSSIVIRERRARIGEFEKMKCRERNSNMTKVIKNMVKRAFAMCGVAILAFAVLVSGFSAANPAYADEEQTTYKYDASAKDVLSNGHMDIFYPFMHNDKLTMGFEANSMLYKPENVTMKVGESSYSTQDFDNYTNKLPFDTSQGYWLLDESGNKQDKELFPGWDTSITSKAVGSENPDGASADIVIQKVTAPKGAKVLIWQSAKNKNKKSIAKSFEYQDKDDEKEEGSRFELPGVIHQSQVTHQHAAWVFTQPGTYTLEAYAVIKNKTTKETKTTNTAKYTFIVEASHNHTVPYESVVKERGKAEIPVLDTNTKDDDPSENSDCADGNLCILGIRNTGSHPHYHSYEPGGGLNLYTYREGFKKEIEDGKIKKPSYEWCINRADEQEDTFASCFLGERLKLPAEPAMNGMKVRVILTGEGIYPFDRDRAFGTIVVEDHGADGRPVVQAYGKSKVNLGEKVHLKAKLFSPRVPTVKGEASDPEEPTTSIVKKYKWMIKKDGEKEFKNIEGSADGSTCELTIDESMQDAVVRAYLVLDNGTLYRNAGFDDFCDWNVNIKNLGKKDHSQPENSKDSKNNKNDNKKKNKKNNNQNNNKNKKNKKNKKNRKKNKNNKSNGNDESDGQNEIEDGNQNEESNNTGGSKEKNNNKESEPDNKDSKKDKKKNDKDKNKKKNKNKSDENKDDSNSSDSSESSDSGNNSLKQSATTPLVARANPNNVFANTSGSFTKSSSKGLGGLSNGLSSSKHSKKMKKVKLLSKKGKKSNKTKAASYNSDDENIEDSEVLEDSEEEQEAKSHKTKWVAAAVGTASVSLCAVTGAGAFLMRPRMKLL</sequence>
<feature type="compositionally biased region" description="Low complexity" evidence="1">
    <location>
        <begin position="719"/>
        <end position="728"/>
    </location>
</feature>
<name>S4GMH7_GARVA</name>
<dbReference type="AlphaFoldDB" id="S4GMH7"/>
<dbReference type="NCBIfam" id="NF038134">
    <property type="entry name" value="choice_anch_M"/>
    <property type="match status" value="1"/>
</dbReference>
<dbReference type="Proteomes" id="UP000014521">
    <property type="component" value="Unassembled WGS sequence"/>
</dbReference>
<evidence type="ECO:0000256" key="2">
    <source>
        <dbReference type="SAM" id="Phobius"/>
    </source>
</evidence>
<feature type="compositionally biased region" description="Basic and acidic residues" evidence="1">
    <location>
        <begin position="672"/>
        <end position="681"/>
    </location>
</feature>
<feature type="compositionally biased region" description="Acidic residues" evidence="1">
    <location>
        <begin position="769"/>
        <end position="787"/>
    </location>
</feature>
<feature type="compositionally biased region" description="Basic and acidic residues" evidence="1">
    <location>
        <begin position="638"/>
        <end position="665"/>
    </location>
</feature>
<feature type="compositionally biased region" description="Basic residues" evidence="1">
    <location>
        <begin position="741"/>
        <end position="761"/>
    </location>
</feature>
<dbReference type="PATRIC" id="fig|1261066.4.peg.822"/>
<dbReference type="HOGENOM" id="CLU_351889_0_0_11"/>
<keyword evidence="2" id="KW-0472">Membrane</keyword>
<gene>
    <name evidence="3" type="ORF">HMPREF1581_00912</name>
</gene>
<evidence type="ECO:0000256" key="1">
    <source>
        <dbReference type="SAM" id="MobiDB-lite"/>
    </source>
</evidence>
<dbReference type="EMBL" id="ATJJ01000062">
    <property type="protein sequence ID" value="EPI46602.1"/>
    <property type="molecule type" value="Genomic_DNA"/>
</dbReference>
<dbReference type="InterPro" id="IPR022435">
    <property type="entry name" value="Surface-anchored_actinobac"/>
</dbReference>
<feature type="compositionally biased region" description="Basic residues" evidence="1">
    <location>
        <begin position="592"/>
        <end position="608"/>
    </location>
</feature>
<feature type="transmembrane region" description="Helical" evidence="2">
    <location>
        <begin position="796"/>
        <end position="819"/>
    </location>
</feature>
<evidence type="ECO:0000313" key="3">
    <source>
        <dbReference type="EMBL" id="EPI46602.1"/>
    </source>
</evidence>
<evidence type="ECO:0000313" key="4">
    <source>
        <dbReference type="Proteomes" id="UP000014521"/>
    </source>
</evidence>
<feature type="compositionally biased region" description="Low complexity" evidence="1">
    <location>
        <begin position="683"/>
        <end position="696"/>
    </location>
</feature>